<feature type="domain" description="Protein kinase" evidence="11">
    <location>
        <begin position="859"/>
        <end position="1142"/>
    </location>
</feature>
<evidence type="ECO:0000313" key="12">
    <source>
        <dbReference type="EMBL" id="EEY18320.1"/>
    </source>
</evidence>
<evidence type="ECO:0000256" key="4">
    <source>
        <dbReference type="ARBA" id="ARBA00022679"/>
    </source>
</evidence>
<evidence type="ECO:0000256" key="9">
    <source>
        <dbReference type="ARBA" id="ARBA00048130"/>
    </source>
</evidence>
<gene>
    <name evidence="12" type="ORF">VDBG_04429</name>
</gene>
<evidence type="ECO:0000256" key="3">
    <source>
        <dbReference type="ARBA" id="ARBA00022527"/>
    </source>
</evidence>
<dbReference type="GO" id="GO:0038066">
    <property type="term" value="P:p38MAPK cascade"/>
    <property type="evidence" value="ECO:0007669"/>
    <property type="project" value="TreeGrafter"/>
</dbReference>
<dbReference type="Pfam" id="PF00069">
    <property type="entry name" value="Pkinase"/>
    <property type="match status" value="1"/>
</dbReference>
<dbReference type="PANTHER" id="PTHR48016">
    <property type="entry name" value="MAP KINASE KINASE KINASE SSK2-RELATED-RELATED"/>
    <property type="match status" value="1"/>
</dbReference>
<feature type="region of interest" description="Disordered" evidence="10">
    <location>
        <begin position="171"/>
        <end position="202"/>
    </location>
</feature>
<dbReference type="PROSITE" id="PS50011">
    <property type="entry name" value="PROTEIN_KINASE_DOM"/>
    <property type="match status" value="1"/>
</dbReference>
<keyword evidence="13" id="KW-1185">Reference proteome</keyword>
<keyword evidence="7" id="KW-0067">ATP-binding</keyword>
<dbReference type="EC" id="2.7.11.24" evidence="2"/>
<evidence type="ECO:0000256" key="1">
    <source>
        <dbReference type="ARBA" id="ARBA00006529"/>
    </source>
</evidence>
<dbReference type="SUPFAM" id="SSF56112">
    <property type="entry name" value="Protein kinase-like (PK-like)"/>
    <property type="match status" value="1"/>
</dbReference>
<dbReference type="KEGG" id="val:VDBG_04429"/>
<keyword evidence="4" id="KW-0808">Transferase</keyword>
<dbReference type="HOGENOM" id="CLU_001999_2_0_1"/>
<dbReference type="SMART" id="SM00220">
    <property type="entry name" value="S_TKc"/>
    <property type="match status" value="1"/>
</dbReference>
<dbReference type="RefSeq" id="XP_003004823.1">
    <property type="nucleotide sequence ID" value="XM_003004777.1"/>
</dbReference>
<feature type="compositionally biased region" description="Low complexity" evidence="10">
    <location>
        <begin position="35"/>
        <end position="46"/>
    </location>
</feature>
<dbReference type="EMBL" id="DS985218">
    <property type="protein sequence ID" value="EEY18320.1"/>
    <property type="molecule type" value="Genomic_DNA"/>
</dbReference>
<keyword evidence="6 12" id="KW-0418">Kinase</keyword>
<keyword evidence="3" id="KW-0723">Serine/threonine-protein kinase</keyword>
<feature type="region of interest" description="Disordered" evidence="10">
    <location>
        <begin position="83"/>
        <end position="159"/>
    </location>
</feature>
<protein>
    <recommendedName>
        <fullName evidence="2">mitogen-activated protein kinase</fullName>
        <ecNumber evidence="2">2.7.11.24</ecNumber>
    </recommendedName>
</protein>
<dbReference type="STRING" id="526221.C9SJF8"/>
<evidence type="ECO:0000259" key="11">
    <source>
        <dbReference type="PROSITE" id="PS50011"/>
    </source>
</evidence>
<reference evidence="13" key="1">
    <citation type="journal article" date="2011" name="PLoS Pathog.">
        <title>Comparative genomics yields insights into niche adaptation of plant vascular wilt pathogens.</title>
        <authorList>
            <person name="Klosterman S.J."/>
            <person name="Subbarao K.V."/>
            <person name="Kang S."/>
            <person name="Veronese P."/>
            <person name="Gold S.E."/>
            <person name="Thomma B.P.H.J."/>
            <person name="Chen Z."/>
            <person name="Henrissat B."/>
            <person name="Lee Y.-H."/>
            <person name="Park J."/>
            <person name="Garcia-Pedrajas M.D."/>
            <person name="Barbara D.J."/>
            <person name="Anchieta A."/>
            <person name="de Jonge R."/>
            <person name="Santhanam P."/>
            <person name="Maruthachalam K."/>
            <person name="Atallah Z."/>
            <person name="Amyotte S.G."/>
            <person name="Paz Z."/>
            <person name="Inderbitzin P."/>
            <person name="Hayes R.J."/>
            <person name="Heiman D.I."/>
            <person name="Young S."/>
            <person name="Zeng Q."/>
            <person name="Engels R."/>
            <person name="Galagan J."/>
            <person name="Cuomo C.A."/>
            <person name="Dobinson K.F."/>
            <person name="Ma L.-J."/>
        </authorList>
    </citation>
    <scope>NUCLEOTIDE SEQUENCE [LARGE SCALE GENOMIC DNA]</scope>
    <source>
        <strain evidence="13">VaMs.102 / ATCC MYA-4576 / FGSC 10136</strain>
    </source>
</reference>
<dbReference type="AlphaFoldDB" id="C9SJF8"/>
<evidence type="ECO:0000256" key="7">
    <source>
        <dbReference type="ARBA" id="ARBA00022840"/>
    </source>
</evidence>
<keyword evidence="5" id="KW-0547">Nucleotide-binding</keyword>
<evidence type="ECO:0000256" key="8">
    <source>
        <dbReference type="ARBA" id="ARBA00047919"/>
    </source>
</evidence>
<dbReference type="InterPro" id="IPR008271">
    <property type="entry name" value="Ser/Thr_kinase_AS"/>
</dbReference>
<sequence length="1177" mass="132915">MPSEHSPRNVRFSNGEEDARAELMKSPRSSTIAVLESSNSLSSAESPNDDPHAAERHDELPALSVYDPVHAGSMTSLVQTALTNGTSRSMRSSTGDLNGGHYVAVNGSSLKSSIRPGGPARTPSSTYAPQRRPQPAPSFTESVRSSRSRPRPSERFRQQERAYVQRLRQDYGDGYPFDGYTNGMNQGDSDSEGETPSSEGPYEDRYEQETIMFYGNDDLQPTDEDVKDPANRERLEWYGMLEAVLTGDVVRQEKKRLIGSGEPAVGESAQKNELWLGIRSKVCGRHLSVQKRMVEEARGALGRTLDDIINFSVKGESEVGKPPHEQVKDIVERIDKCESLYPSWSALVAEHSSAKSPLFEEAYESIVSWHNTNELIAIELAILKKWVGNDDLDFSRTRQRSPVGNGIPDETSFLDRLMKEDGLKSLYDEDRNDDKHKVVQKGMLAGISTVINKSKETLIRNFAAFQKRHLPPYIEELLTLISFPSRLIEEIIKMRLAYAKKVKESAQQNSLMQDQMISQFQTLLQLAIRIKLEYLAIAQPEPGWDLPPMIDDSFDQVVLDALKYYFKMLNWKLSGNKNTFKEAELLFAEWGFGNEIGSHLQGGNVEVAEQFSSLTFKALNRLSITFERELQVKPRETVAEMSKRYKQCLDSVRVRQRMLQRFSRMLSDNYENASDFSIAYTPDKLREFYDRLITSGHVQVFTDLYEQEGIFIIASSSLAERQEDIQSILGFTSADQFLDDGSDPYLLILRPEDPPHWFGDVVPLAVRERNIDLKKGHVRLVAAGTEARLASARRAFLESVDMHVDLVVESRSNLHKVNTRLMEIRRVAYKLSNNFMDSVETIRKQTVGKDCQELIQTCFIFATEFGQRSLLYMDSNRKQMNNLKLTKLALDWVSFICDDCIASDRKTDRWAVLALEFAMSMTRGRFNSRAGRRTISYYGIEVHRDRVYIFMEFCDGGSLANLLEHGRIEDEQVIMVYTLQLLEGLAYLHESGIAHRDIKPENILLDHNGIIKYVDFGAAKVIARQGKTLIQAMDEAKPNKSMTGTPMYMSPEVIKGENPGRAGAVDVWSLGCVILEMATGRRPWANLDNEWAIMYNIAQGNPPQLPGTDQLSPQGIDFLKGCFLQDPKKRMSAVELLQHEWIMTIRNQVVEPATPSDGSVATPASSVSRANTGDGFY</sequence>
<evidence type="ECO:0000313" key="13">
    <source>
        <dbReference type="Proteomes" id="UP000008698"/>
    </source>
</evidence>
<dbReference type="InterPro" id="IPR011009">
    <property type="entry name" value="Kinase-like_dom_sf"/>
</dbReference>
<dbReference type="InterPro" id="IPR050538">
    <property type="entry name" value="MAP_kinase_kinase_kinase"/>
</dbReference>
<feature type="compositionally biased region" description="Basic and acidic residues" evidence="10">
    <location>
        <begin position="49"/>
        <end position="60"/>
    </location>
</feature>
<dbReference type="GO" id="GO:0005524">
    <property type="term" value="F:ATP binding"/>
    <property type="evidence" value="ECO:0007669"/>
    <property type="project" value="UniProtKB-KW"/>
</dbReference>
<dbReference type="eggNOG" id="KOG4645">
    <property type="taxonomic scope" value="Eukaryota"/>
</dbReference>
<comment type="catalytic activity">
    <reaction evidence="9">
        <text>L-seryl-[protein] + ATP = O-phospho-L-seryl-[protein] + ADP + H(+)</text>
        <dbReference type="Rhea" id="RHEA:17989"/>
        <dbReference type="Rhea" id="RHEA-COMP:9863"/>
        <dbReference type="Rhea" id="RHEA-COMP:11604"/>
        <dbReference type="ChEBI" id="CHEBI:15378"/>
        <dbReference type="ChEBI" id="CHEBI:29999"/>
        <dbReference type="ChEBI" id="CHEBI:30616"/>
        <dbReference type="ChEBI" id="CHEBI:83421"/>
        <dbReference type="ChEBI" id="CHEBI:456216"/>
        <dbReference type="EC" id="2.7.11.24"/>
    </reaction>
    <physiologicalReaction direction="left-to-right" evidence="9">
        <dbReference type="Rhea" id="RHEA:17990"/>
    </physiologicalReaction>
</comment>
<evidence type="ECO:0000256" key="10">
    <source>
        <dbReference type="SAM" id="MobiDB-lite"/>
    </source>
</evidence>
<dbReference type="GeneID" id="9530035"/>
<dbReference type="Gene3D" id="1.10.510.10">
    <property type="entry name" value="Transferase(Phosphotransferase) domain 1"/>
    <property type="match status" value="1"/>
</dbReference>
<feature type="compositionally biased region" description="Polar residues" evidence="10">
    <location>
        <begin position="182"/>
        <end position="198"/>
    </location>
</feature>
<organism evidence="13">
    <name type="scientific">Verticillium alfalfae (strain VaMs.102 / ATCC MYA-4576 / FGSC 10136)</name>
    <name type="common">Verticillium wilt of alfalfa</name>
    <name type="synonym">Verticillium albo-atrum</name>
    <dbReference type="NCBI Taxonomy" id="526221"/>
    <lineage>
        <taxon>Eukaryota</taxon>
        <taxon>Fungi</taxon>
        <taxon>Dikarya</taxon>
        <taxon>Ascomycota</taxon>
        <taxon>Pezizomycotina</taxon>
        <taxon>Sordariomycetes</taxon>
        <taxon>Hypocreomycetidae</taxon>
        <taxon>Glomerellales</taxon>
        <taxon>Plectosphaerellaceae</taxon>
        <taxon>Verticillium</taxon>
    </lineage>
</organism>
<dbReference type="OMA" id="CYALEYQ"/>
<dbReference type="PROSITE" id="PS00108">
    <property type="entry name" value="PROTEIN_KINASE_ST"/>
    <property type="match status" value="1"/>
</dbReference>
<feature type="compositionally biased region" description="Polar residues" evidence="10">
    <location>
        <begin position="1156"/>
        <end position="1171"/>
    </location>
</feature>
<dbReference type="PANTHER" id="PTHR48016:SF32">
    <property type="entry name" value="MITOGEN-ACTIVATED PROTEIN KINASE KINASE KINASE 4"/>
    <property type="match status" value="1"/>
</dbReference>
<evidence type="ECO:0000256" key="6">
    <source>
        <dbReference type="ARBA" id="ARBA00022777"/>
    </source>
</evidence>
<proteinExistence type="inferred from homology"/>
<feature type="region of interest" description="Disordered" evidence="10">
    <location>
        <begin position="1"/>
        <end position="67"/>
    </location>
</feature>
<accession>C9SJF8</accession>
<evidence type="ECO:0000256" key="5">
    <source>
        <dbReference type="ARBA" id="ARBA00022741"/>
    </source>
</evidence>
<dbReference type="InterPro" id="IPR000719">
    <property type="entry name" value="Prot_kinase_dom"/>
</dbReference>
<feature type="region of interest" description="Disordered" evidence="10">
    <location>
        <begin position="1153"/>
        <end position="1177"/>
    </location>
</feature>
<feature type="compositionally biased region" description="Polar residues" evidence="10">
    <location>
        <begin position="83"/>
        <end position="96"/>
    </location>
</feature>
<dbReference type="Proteomes" id="UP000008698">
    <property type="component" value="Unassembled WGS sequence"/>
</dbReference>
<dbReference type="GO" id="GO:0004707">
    <property type="term" value="F:MAP kinase activity"/>
    <property type="evidence" value="ECO:0007669"/>
    <property type="project" value="UniProtKB-EC"/>
</dbReference>
<name>C9SJF8_VERA1</name>
<evidence type="ECO:0000256" key="2">
    <source>
        <dbReference type="ARBA" id="ARBA00012411"/>
    </source>
</evidence>
<comment type="similarity">
    <text evidence="1">Belongs to the protein kinase superfamily. STE Ser/Thr protein kinase family. MAP kinase kinase kinase subfamily.</text>
</comment>
<dbReference type="OrthoDB" id="1043025at2759"/>
<comment type="catalytic activity">
    <reaction evidence="8">
        <text>L-threonyl-[protein] + ATP = O-phospho-L-threonyl-[protein] + ADP + H(+)</text>
        <dbReference type="Rhea" id="RHEA:46608"/>
        <dbReference type="Rhea" id="RHEA-COMP:11060"/>
        <dbReference type="Rhea" id="RHEA-COMP:11605"/>
        <dbReference type="ChEBI" id="CHEBI:15378"/>
        <dbReference type="ChEBI" id="CHEBI:30013"/>
        <dbReference type="ChEBI" id="CHEBI:30616"/>
        <dbReference type="ChEBI" id="CHEBI:61977"/>
        <dbReference type="ChEBI" id="CHEBI:456216"/>
        <dbReference type="EC" id="2.7.11.24"/>
    </reaction>
    <physiologicalReaction direction="left-to-right" evidence="8">
        <dbReference type="Rhea" id="RHEA:46609"/>
    </physiologicalReaction>
</comment>